<dbReference type="Gene3D" id="2.130.10.10">
    <property type="entry name" value="YVTN repeat-like/Quinoprotein amine dehydrogenase"/>
    <property type="match status" value="1"/>
</dbReference>
<dbReference type="InterPro" id="IPR040323">
    <property type="entry name" value="EIPR1"/>
</dbReference>
<keyword evidence="7" id="KW-1185">Reference proteome</keyword>
<sequence length="357" mass="40991">MNATQILDATTQSAQFNLGKCRSKHIIAHPCTTRNLFYASTCSLKGQNKTHLIEFKEDENKIYNLESYENEGIIRQVVPDSRNEERFYTIYSTFDQAGNEKTGFNLKGSSVKGSGEDINSVQQPIFSQNFDTYIHSLVNRLKDQNKLYFGETHHLNVFDIQKQQVSLKLNEGESGSNLCDVDPHHNDYVASAQNNGSILIHDIRTQKPEYVIKNAHRLRVHDLDFNPLKLYYFQSVGEDNTIKFWELRKPNLPMKVIDKLNNIPLSCKYNKVHDQLLITAFNDGTLGLYRVMSMSSYPDQTAQKEPDGLIKTYDQHENTVYSVSWSNLSSWIFASISYQGDIVVNMVPSSIKHRILY</sequence>
<evidence type="ECO:0000256" key="1">
    <source>
        <dbReference type="ARBA" id="ARBA00005672"/>
    </source>
</evidence>
<dbReference type="GeneID" id="7843746"/>
<dbReference type="SMART" id="SM00320">
    <property type="entry name" value="WD40"/>
    <property type="match status" value="4"/>
</dbReference>
<dbReference type="SUPFAM" id="SSF50978">
    <property type="entry name" value="WD40 repeat-like"/>
    <property type="match status" value="1"/>
</dbReference>
<protein>
    <submittedName>
        <fullName evidence="6">WD domain, G-beta repeat protein</fullName>
    </submittedName>
</protein>
<dbReference type="KEGG" id="tet:TTHERM_00129710"/>
<feature type="domain" description="EIPR1-like beta-propeller" evidence="5">
    <location>
        <begin position="35"/>
        <end position="289"/>
    </location>
</feature>
<dbReference type="AlphaFoldDB" id="I7MJC8"/>
<evidence type="ECO:0000313" key="7">
    <source>
        <dbReference type="Proteomes" id="UP000009168"/>
    </source>
</evidence>
<dbReference type="STRING" id="312017.I7MJC8"/>
<evidence type="ECO:0000256" key="4">
    <source>
        <dbReference type="PROSITE-ProRule" id="PRU00221"/>
    </source>
</evidence>
<gene>
    <name evidence="6" type="ORF">TTHERM_00129710</name>
</gene>
<organism evidence="6 7">
    <name type="scientific">Tetrahymena thermophila (strain SB210)</name>
    <dbReference type="NCBI Taxonomy" id="312017"/>
    <lineage>
        <taxon>Eukaryota</taxon>
        <taxon>Sar</taxon>
        <taxon>Alveolata</taxon>
        <taxon>Ciliophora</taxon>
        <taxon>Intramacronucleata</taxon>
        <taxon>Oligohymenophorea</taxon>
        <taxon>Hymenostomatida</taxon>
        <taxon>Tetrahymenina</taxon>
        <taxon>Tetrahymenidae</taxon>
        <taxon>Tetrahymena</taxon>
    </lineage>
</organism>
<dbReference type="PANTHER" id="PTHR14205:SF15">
    <property type="entry name" value="EARP AND GARP COMPLEX-INTERACTING PROTEIN 1"/>
    <property type="match status" value="1"/>
</dbReference>
<feature type="repeat" description="WD" evidence="4">
    <location>
        <begin position="213"/>
        <end position="255"/>
    </location>
</feature>
<dbReference type="RefSeq" id="XP_001016439.2">
    <property type="nucleotide sequence ID" value="XM_001016439.2"/>
</dbReference>
<dbReference type="PANTHER" id="PTHR14205">
    <property type="entry name" value="WD-REPEAT PROTEIN"/>
    <property type="match status" value="1"/>
</dbReference>
<evidence type="ECO:0000256" key="2">
    <source>
        <dbReference type="ARBA" id="ARBA00022574"/>
    </source>
</evidence>
<dbReference type="InterPro" id="IPR036322">
    <property type="entry name" value="WD40_repeat_dom_sf"/>
</dbReference>
<keyword evidence="3" id="KW-0677">Repeat</keyword>
<dbReference type="EMBL" id="GG662699">
    <property type="protein sequence ID" value="EAR96194.2"/>
    <property type="molecule type" value="Genomic_DNA"/>
</dbReference>
<accession>I7MJC8</accession>
<name>I7MJC8_TETTS</name>
<dbReference type="OrthoDB" id="427795at2759"/>
<evidence type="ECO:0000256" key="3">
    <source>
        <dbReference type="ARBA" id="ARBA00022737"/>
    </source>
</evidence>
<evidence type="ECO:0000259" key="5">
    <source>
        <dbReference type="Pfam" id="PF23609"/>
    </source>
</evidence>
<comment type="similarity">
    <text evidence="1">Belongs to the WD repeat EIPR1 family.</text>
</comment>
<dbReference type="GO" id="GO:0016567">
    <property type="term" value="P:protein ubiquitination"/>
    <property type="evidence" value="ECO:0007669"/>
    <property type="project" value="TreeGrafter"/>
</dbReference>
<evidence type="ECO:0000313" key="6">
    <source>
        <dbReference type="EMBL" id="EAR96194.2"/>
    </source>
</evidence>
<proteinExistence type="inferred from homology"/>
<dbReference type="InterPro" id="IPR015943">
    <property type="entry name" value="WD40/YVTN_repeat-like_dom_sf"/>
</dbReference>
<dbReference type="InterPro" id="IPR001680">
    <property type="entry name" value="WD40_rpt"/>
</dbReference>
<reference evidence="7" key="1">
    <citation type="journal article" date="2006" name="PLoS Biol.">
        <title>Macronuclear genome sequence of the ciliate Tetrahymena thermophila, a model eukaryote.</title>
        <authorList>
            <person name="Eisen J.A."/>
            <person name="Coyne R.S."/>
            <person name="Wu M."/>
            <person name="Wu D."/>
            <person name="Thiagarajan M."/>
            <person name="Wortman J.R."/>
            <person name="Badger J.H."/>
            <person name="Ren Q."/>
            <person name="Amedeo P."/>
            <person name="Jones K.M."/>
            <person name="Tallon L.J."/>
            <person name="Delcher A.L."/>
            <person name="Salzberg S.L."/>
            <person name="Silva J.C."/>
            <person name="Haas B.J."/>
            <person name="Majoros W.H."/>
            <person name="Farzad M."/>
            <person name="Carlton J.M."/>
            <person name="Smith R.K. Jr."/>
            <person name="Garg J."/>
            <person name="Pearlman R.E."/>
            <person name="Karrer K.M."/>
            <person name="Sun L."/>
            <person name="Manning G."/>
            <person name="Elde N.C."/>
            <person name="Turkewitz A.P."/>
            <person name="Asai D.J."/>
            <person name="Wilkes D.E."/>
            <person name="Wang Y."/>
            <person name="Cai H."/>
            <person name="Collins K."/>
            <person name="Stewart B.A."/>
            <person name="Lee S.R."/>
            <person name="Wilamowska K."/>
            <person name="Weinberg Z."/>
            <person name="Ruzzo W.L."/>
            <person name="Wloga D."/>
            <person name="Gaertig J."/>
            <person name="Frankel J."/>
            <person name="Tsao C.-C."/>
            <person name="Gorovsky M.A."/>
            <person name="Keeling P.J."/>
            <person name="Waller R.F."/>
            <person name="Patron N.J."/>
            <person name="Cherry J.M."/>
            <person name="Stover N.A."/>
            <person name="Krieger C.J."/>
            <person name="del Toro C."/>
            <person name="Ryder H.F."/>
            <person name="Williamson S.C."/>
            <person name="Barbeau R.A."/>
            <person name="Hamilton E.P."/>
            <person name="Orias E."/>
        </authorList>
    </citation>
    <scope>NUCLEOTIDE SEQUENCE [LARGE SCALE GENOMIC DNA]</scope>
    <source>
        <strain evidence="7">SB210</strain>
    </source>
</reference>
<dbReference type="InterPro" id="IPR059104">
    <property type="entry name" value="Beta-prop_EIPR1-like"/>
</dbReference>
<dbReference type="PROSITE" id="PS50082">
    <property type="entry name" value="WD_REPEATS_2"/>
    <property type="match status" value="1"/>
</dbReference>
<dbReference type="Pfam" id="PF00400">
    <property type="entry name" value="WD40"/>
    <property type="match status" value="1"/>
</dbReference>
<dbReference type="Pfam" id="PF23609">
    <property type="entry name" value="Beta-prop_EIPR1"/>
    <property type="match status" value="1"/>
</dbReference>
<keyword evidence="2 4" id="KW-0853">WD repeat</keyword>
<dbReference type="InParanoid" id="I7MJC8"/>
<dbReference type="Proteomes" id="UP000009168">
    <property type="component" value="Unassembled WGS sequence"/>
</dbReference>